<dbReference type="Gene3D" id="3.90.1670.10">
    <property type="entry name" value="FdhE-like domain"/>
    <property type="match status" value="1"/>
</dbReference>
<sequence length="295" mass="32641">MQFDMDKAQRRLDRKIAQLRTKSYISEDVISLLDEVAHRQLLARGEANVTVPVDLEMAPVEAVLQGMSLVAREEFPFDIDQATALLEAFIGILVAKGGPLGDAAAGVRAVLDSGELTAETLFRHFLDDDTRFFGIWAERYPEAPRTLAFLAFSAMIPSLEATADVLAAQLPDMKVPVSGSCPICGSLPLISSLKKKEGLRHATCSFCRHEYRIKRIACPVCGEEDQKKLTFFTVEEEPGFRVDVCESCKTYIKTIDFRELDRVAVPVLDDLDSLALDYVAAGQGYRRATLSAWGF</sequence>
<organism evidence="4 5">
    <name type="scientific">Pseudodesulfovibrio piezophilus (strain DSM 21447 / JCM 15486 / C1TLV30)</name>
    <name type="common">Desulfovibrio piezophilus</name>
    <dbReference type="NCBI Taxonomy" id="1322246"/>
    <lineage>
        <taxon>Bacteria</taxon>
        <taxon>Pseudomonadati</taxon>
        <taxon>Thermodesulfobacteriota</taxon>
        <taxon>Desulfovibrionia</taxon>
        <taxon>Desulfovibrionales</taxon>
        <taxon>Desulfovibrionaceae</taxon>
    </lineage>
</organism>
<dbReference type="RefSeq" id="WP_015415745.1">
    <property type="nucleotide sequence ID" value="NC_020409.1"/>
</dbReference>
<feature type="domain" description="FdhE central" evidence="2">
    <location>
        <begin position="181"/>
        <end position="215"/>
    </location>
</feature>
<accession>M1WTL3</accession>
<dbReference type="GO" id="GO:0008199">
    <property type="term" value="F:ferric iron binding"/>
    <property type="evidence" value="ECO:0007669"/>
    <property type="project" value="TreeGrafter"/>
</dbReference>
<evidence type="ECO:0000313" key="5">
    <source>
        <dbReference type="Proteomes" id="UP000011724"/>
    </source>
</evidence>
<dbReference type="STRING" id="1322246.BN4_12467"/>
<reference evidence="4 5" key="1">
    <citation type="journal article" date="2013" name="PLoS ONE">
        <title>The first genomic and proteomic characterization of a deep-sea sulfate reducer: insights into the piezophilic lifestyle of Desulfovibrio piezophilus.</title>
        <authorList>
            <person name="Pradel N."/>
            <person name="Ji B."/>
            <person name="Gimenez G."/>
            <person name="Talla E."/>
            <person name="Lenoble P."/>
            <person name="Garel M."/>
            <person name="Tamburini C."/>
            <person name="Fourquet P."/>
            <person name="Lebrun R."/>
            <person name="Bertin P."/>
            <person name="Denis Y."/>
            <person name="Pophillat M."/>
            <person name="Barbe V."/>
            <person name="Ollivier B."/>
            <person name="Dolla A."/>
        </authorList>
    </citation>
    <scope>NUCLEOTIDE SEQUENCE [LARGE SCALE GENOMIC DNA]</scope>
    <source>
        <strain evidence="5">DSM 10523 / SB164P1</strain>
    </source>
</reference>
<keyword evidence="1" id="KW-0963">Cytoplasm</keyword>
<dbReference type="InterPro" id="IPR024064">
    <property type="entry name" value="FdhE-like_sf"/>
</dbReference>
<dbReference type="eggNOG" id="COG3058">
    <property type="taxonomic scope" value="Bacteria"/>
</dbReference>
<dbReference type="InterPro" id="IPR006452">
    <property type="entry name" value="Formate_DH_accessory"/>
</dbReference>
<keyword evidence="5" id="KW-1185">Reference proteome</keyword>
<dbReference type="PANTHER" id="PTHR37689:SF1">
    <property type="entry name" value="PROTEIN FDHE"/>
    <property type="match status" value="1"/>
</dbReference>
<dbReference type="SUPFAM" id="SSF144020">
    <property type="entry name" value="FdhE-like"/>
    <property type="match status" value="1"/>
</dbReference>
<gene>
    <name evidence="4" type="ordered locus">BN4_12467</name>
</gene>
<dbReference type="InterPro" id="IPR056797">
    <property type="entry name" value="FdhE_central"/>
</dbReference>
<dbReference type="EMBL" id="FO203427">
    <property type="protein sequence ID" value="CCH49702.1"/>
    <property type="molecule type" value="Genomic_DNA"/>
</dbReference>
<dbReference type="InterPro" id="IPR056796">
    <property type="entry name" value="FdhE_C"/>
</dbReference>
<evidence type="ECO:0000313" key="4">
    <source>
        <dbReference type="EMBL" id="CCH49702.1"/>
    </source>
</evidence>
<evidence type="ECO:0000259" key="3">
    <source>
        <dbReference type="Pfam" id="PF24860"/>
    </source>
</evidence>
<dbReference type="Pfam" id="PF24859">
    <property type="entry name" value="FdhE_central"/>
    <property type="match status" value="1"/>
</dbReference>
<dbReference type="HOGENOM" id="CLU_071015_1_1_7"/>
<dbReference type="OrthoDB" id="9811074at2"/>
<dbReference type="AlphaFoldDB" id="M1WTL3"/>
<dbReference type="BioCyc" id="DPIE1322246:BN4_RS12375-MONOMER"/>
<feature type="domain" description="FdhE C-terminal" evidence="3">
    <location>
        <begin position="217"/>
        <end position="290"/>
    </location>
</feature>
<name>M1WTL3_PSEP2</name>
<evidence type="ECO:0000256" key="1">
    <source>
        <dbReference type="ARBA" id="ARBA00022490"/>
    </source>
</evidence>
<dbReference type="Pfam" id="PF24860">
    <property type="entry name" value="FdhE_C"/>
    <property type="match status" value="1"/>
</dbReference>
<dbReference type="CDD" id="cd16341">
    <property type="entry name" value="FdhE"/>
    <property type="match status" value="1"/>
</dbReference>
<dbReference type="KEGG" id="dpi:BN4_12467"/>
<dbReference type="PANTHER" id="PTHR37689">
    <property type="entry name" value="PROTEIN FDHE"/>
    <property type="match status" value="1"/>
</dbReference>
<evidence type="ECO:0000259" key="2">
    <source>
        <dbReference type="Pfam" id="PF24859"/>
    </source>
</evidence>
<proteinExistence type="predicted"/>
<dbReference type="GO" id="GO:0005829">
    <property type="term" value="C:cytosol"/>
    <property type="evidence" value="ECO:0007669"/>
    <property type="project" value="TreeGrafter"/>
</dbReference>
<dbReference type="GO" id="GO:0051604">
    <property type="term" value="P:protein maturation"/>
    <property type="evidence" value="ECO:0007669"/>
    <property type="project" value="TreeGrafter"/>
</dbReference>
<reference evidence="5" key="2">
    <citation type="journal article" date="2013" name="Stand. Genomic Sci.">
        <title>Complete genome sequence of Desulfocapsa sulfexigens, a marine deltaproteobacterium specialized in disproportionating inorganic sulfur compounds.</title>
        <authorList>
            <person name="Finster K.W."/>
            <person name="Kjeldsen K.U."/>
            <person name="Kube M."/>
            <person name="Reinhardt R."/>
            <person name="Mussmann M."/>
            <person name="Amann R."/>
            <person name="Schreiber L."/>
        </authorList>
    </citation>
    <scope>NUCLEOTIDE SEQUENCE [LARGE SCALE GENOMIC DNA]</scope>
    <source>
        <strain evidence="5">DSM 10523 / SB164P1</strain>
    </source>
</reference>
<dbReference type="PATRIC" id="fig|879567.3.peg.2639"/>
<protein>
    <submittedName>
        <fullName evidence="4">Formate dehydrogenase accessory protein</fullName>
    </submittedName>
</protein>
<dbReference type="Proteomes" id="UP000011724">
    <property type="component" value="Chromosome"/>
</dbReference>